<sequence length="301" mass="33837">ANIDTPNDDYAGSQDEDLFAIGDFATFYVLISDLNNEQSYTVAYNRTKYLGQFGNGNPSILTIPDSPLFVFSQEDIITALSSALDRDTDHSNFTITLGIDIYSEDNDNSGDHDDWDSLMIKNCNLTFSYEKKIDHSTSVSWNQVGNTLDSASVQITDAKMFFKYKVNNIWPSAAPLSEMIVYLNDKSYDEGIIKLTNFTNSWQNASVEGFDVTSLISTDVNITVSIEVFLKDTFELDQVYSISIDDVYLNISYVETFPDYGTDLELFLDGEDKTLDPVIQIPINDMLNIIVTYKDNISGNH</sequence>
<feature type="non-terminal residue" evidence="1">
    <location>
        <position position="1"/>
    </location>
</feature>
<evidence type="ECO:0000313" key="1">
    <source>
        <dbReference type="EMBL" id="GAG74869.1"/>
    </source>
</evidence>
<name>X0ZZ84_9ZZZZ</name>
<protein>
    <submittedName>
        <fullName evidence="1">Uncharacterized protein</fullName>
    </submittedName>
</protein>
<dbReference type="AlphaFoldDB" id="X0ZZ84"/>
<organism evidence="1">
    <name type="scientific">marine sediment metagenome</name>
    <dbReference type="NCBI Taxonomy" id="412755"/>
    <lineage>
        <taxon>unclassified sequences</taxon>
        <taxon>metagenomes</taxon>
        <taxon>ecological metagenomes</taxon>
    </lineage>
</organism>
<proteinExistence type="predicted"/>
<accession>X0ZZ84</accession>
<comment type="caution">
    <text evidence="1">The sequence shown here is derived from an EMBL/GenBank/DDBJ whole genome shotgun (WGS) entry which is preliminary data.</text>
</comment>
<dbReference type="EMBL" id="BART01017057">
    <property type="protein sequence ID" value="GAG74869.1"/>
    <property type="molecule type" value="Genomic_DNA"/>
</dbReference>
<gene>
    <name evidence="1" type="ORF">S01H4_32588</name>
</gene>
<reference evidence="1" key="1">
    <citation type="journal article" date="2014" name="Front. Microbiol.">
        <title>High frequency of phylogenetically diverse reductive dehalogenase-homologous genes in deep subseafloor sedimentary metagenomes.</title>
        <authorList>
            <person name="Kawai M."/>
            <person name="Futagami T."/>
            <person name="Toyoda A."/>
            <person name="Takaki Y."/>
            <person name="Nishi S."/>
            <person name="Hori S."/>
            <person name="Arai W."/>
            <person name="Tsubouchi T."/>
            <person name="Morono Y."/>
            <person name="Uchiyama I."/>
            <person name="Ito T."/>
            <person name="Fujiyama A."/>
            <person name="Inagaki F."/>
            <person name="Takami H."/>
        </authorList>
    </citation>
    <scope>NUCLEOTIDE SEQUENCE</scope>
    <source>
        <strain evidence="1">Expedition CK06-06</strain>
    </source>
</reference>
<feature type="non-terminal residue" evidence="1">
    <location>
        <position position="301"/>
    </location>
</feature>